<evidence type="ECO:0000313" key="3">
    <source>
        <dbReference type="EMBL" id="MBC2595324.1"/>
    </source>
</evidence>
<evidence type="ECO:0000256" key="1">
    <source>
        <dbReference type="SAM" id="SignalP"/>
    </source>
</evidence>
<dbReference type="SUPFAM" id="SSF49344">
    <property type="entry name" value="CBD9-like"/>
    <property type="match status" value="1"/>
</dbReference>
<gene>
    <name evidence="3" type="ORF">H5P28_13735</name>
</gene>
<sequence length="894" mass="98003">MLFSKNISRLFIASVAFGLACAADVAAAPALTLSSEARDNVFLADSGQMRLKLDGFSGDVAGTVVVTDEYGDERERLPVSGNPAEIVIELPSKGYYHLAATVKDADGNVQQAEASAAVIGAALSDEERMQSFLGLWNVHGDKEMVAAAGARFNRRMTAIFKYDRDFLRYADPSVKPEKPVAPSDEPEFSDIGVISFGLPMWMLDPEDGKGKHSFGNPTRAPEDWDELKTLVKSFANNPPWPSFPKYFEIYNEPEWQWEGSDEDFVRFLATIADGIKEARPDTQVLGPGFSQPRLKTSNRIGLIDAERLGLFEHLDGIVVHCYVDGSEPEGEFIQNIIDLKNFLVETGHGDMPIHFTEFGWTSYPGTWQRPVDELTQARYLVRSLALLATQDAASAIYFCYIFSGNGKLGEQGFSIAHMDGTPKPAYAAYSHLARWVAGAEGPFQWLRLTPGTHMVLFGRDGGSSAILWDAHGQSEFTLPGRPARIEDMVGRSLPIPADGKLTLSPSPVFVSWEQVNGTELRQAPALTLMRGNGVELPATAESQWLIPAPLSVSGRELSAPATAPVGPYLLLAQGADGWQAQPVEVIAPLKLESPRLNWPADRAEPLLTAAAESYATVPLKVRAAAAVRDLRSFFADPMEVEPDEAVTIEVPLSGLTLGHRYRGEFEVVSQSPGQRDRLAQPFEFTLLACEPVGDDEPDWEKIPAVDFTQWAPFGGPVEVENCSATLQSAYGSDGLYLRVQVRDDHHVQGASAENMWSQDAIQIGIDLDIDKPWSANEFYGLKGHRVFEYGVGGQPGEEMTWRWISYLPELPAGQGEPRMDLEISREADVTTYDILFPWETLGADASPGAGGSIGIALAVSDVDPGTLKERRVLRLFNGIIDSKDPERFGRLWLR</sequence>
<dbReference type="SUPFAM" id="SSF51445">
    <property type="entry name" value="(Trans)glycosidases"/>
    <property type="match status" value="1"/>
</dbReference>
<dbReference type="GO" id="GO:0004553">
    <property type="term" value="F:hydrolase activity, hydrolyzing O-glycosyl compounds"/>
    <property type="evidence" value="ECO:0007669"/>
    <property type="project" value="InterPro"/>
</dbReference>
<accession>A0A842HID0</accession>
<dbReference type="PANTHER" id="PTHR12631">
    <property type="entry name" value="ALPHA-L-IDURONIDASE"/>
    <property type="match status" value="1"/>
</dbReference>
<dbReference type="PROSITE" id="PS51257">
    <property type="entry name" value="PROKAR_LIPOPROTEIN"/>
    <property type="match status" value="1"/>
</dbReference>
<dbReference type="EMBL" id="JACHVB010000035">
    <property type="protein sequence ID" value="MBC2595324.1"/>
    <property type="molecule type" value="Genomic_DNA"/>
</dbReference>
<dbReference type="PANTHER" id="PTHR12631:SF10">
    <property type="entry name" value="BETA-XYLOSIDASE-LIKE PROTEIN-RELATED"/>
    <property type="match status" value="1"/>
</dbReference>
<proteinExistence type="predicted"/>
<evidence type="ECO:0000313" key="4">
    <source>
        <dbReference type="Proteomes" id="UP000546464"/>
    </source>
</evidence>
<keyword evidence="1" id="KW-0732">Signal</keyword>
<feature type="signal peptide" evidence="1">
    <location>
        <begin position="1"/>
        <end position="22"/>
    </location>
</feature>
<dbReference type="GO" id="GO:0016052">
    <property type="term" value="P:carbohydrate catabolic process"/>
    <property type="evidence" value="ECO:0007669"/>
    <property type="project" value="InterPro"/>
</dbReference>
<dbReference type="Gene3D" id="3.20.20.80">
    <property type="entry name" value="Glycosidases"/>
    <property type="match status" value="1"/>
</dbReference>
<dbReference type="AlphaFoldDB" id="A0A842HID0"/>
<protein>
    <recommendedName>
        <fullName evidence="2">Carbohydrate-binding domain-containing protein</fullName>
    </recommendedName>
</protein>
<dbReference type="InterPro" id="IPR051923">
    <property type="entry name" value="Glycosyl_Hydrolase_39"/>
</dbReference>
<dbReference type="InterPro" id="IPR010502">
    <property type="entry name" value="Carb-bd_dom_fam9"/>
</dbReference>
<dbReference type="InterPro" id="IPR017853">
    <property type="entry name" value="GH"/>
</dbReference>
<comment type="caution">
    <text evidence="3">The sequence shown here is derived from an EMBL/GenBank/DDBJ whole genome shotgun (WGS) entry which is preliminary data.</text>
</comment>
<organism evidence="3 4">
    <name type="scientific">Ruficoccus amylovorans</name>
    <dbReference type="NCBI Taxonomy" id="1804625"/>
    <lineage>
        <taxon>Bacteria</taxon>
        <taxon>Pseudomonadati</taxon>
        <taxon>Verrucomicrobiota</taxon>
        <taxon>Opitutia</taxon>
        <taxon>Puniceicoccales</taxon>
        <taxon>Cerasicoccaceae</taxon>
        <taxon>Ruficoccus</taxon>
    </lineage>
</organism>
<dbReference type="Proteomes" id="UP000546464">
    <property type="component" value="Unassembled WGS sequence"/>
</dbReference>
<dbReference type="GO" id="GO:0030246">
    <property type="term" value="F:carbohydrate binding"/>
    <property type="evidence" value="ECO:0007669"/>
    <property type="project" value="InterPro"/>
</dbReference>
<name>A0A842HID0_9BACT</name>
<reference evidence="3 4" key="1">
    <citation type="submission" date="2020-07" db="EMBL/GenBank/DDBJ databases">
        <authorList>
            <person name="Feng X."/>
        </authorList>
    </citation>
    <scope>NUCLEOTIDE SEQUENCE [LARGE SCALE GENOMIC DNA]</scope>
    <source>
        <strain evidence="3 4">JCM31066</strain>
    </source>
</reference>
<dbReference type="Pfam" id="PF06452">
    <property type="entry name" value="CBM9_1"/>
    <property type="match status" value="1"/>
</dbReference>
<dbReference type="RefSeq" id="WP_185676277.1">
    <property type="nucleotide sequence ID" value="NZ_JACHVB010000035.1"/>
</dbReference>
<dbReference type="Gene3D" id="2.60.40.1190">
    <property type="match status" value="1"/>
</dbReference>
<feature type="domain" description="Carbohydrate-binding" evidence="2">
    <location>
        <begin position="717"/>
        <end position="893"/>
    </location>
</feature>
<feature type="chain" id="PRO_5032963231" description="Carbohydrate-binding domain-containing protein" evidence="1">
    <location>
        <begin position="23"/>
        <end position="894"/>
    </location>
</feature>
<evidence type="ECO:0000259" key="2">
    <source>
        <dbReference type="Pfam" id="PF06452"/>
    </source>
</evidence>
<keyword evidence="4" id="KW-1185">Reference proteome</keyword>